<proteinExistence type="predicted"/>
<dbReference type="AlphaFoldDB" id="A0A6A6QYL9"/>
<reference evidence="1" key="1">
    <citation type="journal article" date="2020" name="Stud. Mycol.">
        <title>101 Dothideomycetes genomes: a test case for predicting lifestyles and emergence of pathogens.</title>
        <authorList>
            <person name="Haridas S."/>
            <person name="Albert R."/>
            <person name="Binder M."/>
            <person name="Bloem J."/>
            <person name="Labutti K."/>
            <person name="Salamov A."/>
            <person name="Andreopoulos B."/>
            <person name="Baker S."/>
            <person name="Barry K."/>
            <person name="Bills G."/>
            <person name="Bluhm B."/>
            <person name="Cannon C."/>
            <person name="Castanera R."/>
            <person name="Culley D."/>
            <person name="Daum C."/>
            <person name="Ezra D."/>
            <person name="Gonzalez J."/>
            <person name="Henrissat B."/>
            <person name="Kuo A."/>
            <person name="Liang C."/>
            <person name="Lipzen A."/>
            <person name="Lutzoni F."/>
            <person name="Magnuson J."/>
            <person name="Mondo S."/>
            <person name="Nolan M."/>
            <person name="Ohm R."/>
            <person name="Pangilinan J."/>
            <person name="Park H.-J."/>
            <person name="Ramirez L."/>
            <person name="Alfaro M."/>
            <person name="Sun H."/>
            <person name="Tritt A."/>
            <person name="Yoshinaga Y."/>
            <person name="Zwiers L.-H."/>
            <person name="Turgeon B."/>
            <person name="Goodwin S."/>
            <person name="Spatafora J."/>
            <person name="Crous P."/>
            <person name="Grigoriev I."/>
        </authorList>
    </citation>
    <scope>NUCLEOTIDE SEQUENCE</scope>
    <source>
        <strain evidence="1">CBS 269.34</strain>
    </source>
</reference>
<evidence type="ECO:0000313" key="2">
    <source>
        <dbReference type="Proteomes" id="UP000799750"/>
    </source>
</evidence>
<gene>
    <name evidence="1" type="ORF">BU16DRAFT_311308</name>
</gene>
<keyword evidence="2" id="KW-1185">Reference proteome</keyword>
<name>A0A6A6QYL9_9PEZI</name>
<dbReference type="EMBL" id="MU004186">
    <property type="protein sequence ID" value="KAF2497329.1"/>
    <property type="molecule type" value="Genomic_DNA"/>
</dbReference>
<dbReference type="Proteomes" id="UP000799750">
    <property type="component" value="Unassembled WGS sequence"/>
</dbReference>
<protein>
    <submittedName>
        <fullName evidence="1">Uncharacterized protein</fullName>
    </submittedName>
</protein>
<evidence type="ECO:0000313" key="1">
    <source>
        <dbReference type="EMBL" id="KAF2497329.1"/>
    </source>
</evidence>
<accession>A0A6A6QYL9</accession>
<sequence>MLLHGAPIRFACRRGCRCRGHRSLCLCIASLERRRRDAESIRGGNICCSSVTDQRDRPSHGLIHSTVLHPHISSSTTDVHVHQKQQNTARSPHTYDCELRFSGACINAHLAISRSRRIQTQTSRQPPAPRPRAYLEPLQRANLPCPLARAYMRKPDGAPLCGGKHHAGHYQLKRPHIRHPEMETGAGQDRTRIDQATDARTRTGKRHNTIEKILPLHPQPPIAQR</sequence>
<organism evidence="1 2">
    <name type="scientific">Lophium mytilinum</name>
    <dbReference type="NCBI Taxonomy" id="390894"/>
    <lineage>
        <taxon>Eukaryota</taxon>
        <taxon>Fungi</taxon>
        <taxon>Dikarya</taxon>
        <taxon>Ascomycota</taxon>
        <taxon>Pezizomycotina</taxon>
        <taxon>Dothideomycetes</taxon>
        <taxon>Pleosporomycetidae</taxon>
        <taxon>Mytilinidiales</taxon>
        <taxon>Mytilinidiaceae</taxon>
        <taxon>Lophium</taxon>
    </lineage>
</organism>